<name>A0A1Y5R7E7_9RHOB</name>
<reference evidence="1 2" key="1">
    <citation type="submission" date="2017-03" db="EMBL/GenBank/DDBJ databases">
        <authorList>
            <person name="Afonso C.L."/>
            <person name="Miller P.J."/>
            <person name="Scott M.A."/>
            <person name="Spackman E."/>
            <person name="Goraichik I."/>
            <person name="Dimitrov K.M."/>
            <person name="Suarez D.L."/>
            <person name="Swayne D.E."/>
        </authorList>
    </citation>
    <scope>NUCLEOTIDE SEQUENCE [LARGE SCALE GENOMIC DNA]</scope>
    <source>
        <strain evidence="1 2">CECT 8287</strain>
    </source>
</reference>
<evidence type="ECO:0000313" key="2">
    <source>
        <dbReference type="Proteomes" id="UP000193827"/>
    </source>
</evidence>
<dbReference type="AlphaFoldDB" id="A0A1Y5R7E7"/>
<keyword evidence="2" id="KW-1185">Reference proteome</keyword>
<accession>A0A1Y5R7E7</accession>
<sequence length="250" mass="26888">MAQSAHAQDDDLAKKLANPIASLISVPLQLNYDRGIGPNGDGSRFVLNVQPVVPISIGDNWNLISRTIVPVVSQDNIFPGAGTQFGLGDTVQSFFFSPKAPTPSGLIWGIGPVFLLPTATDDLLGTGKWGAGLTGVALKQTGPWTIGVLGNHIWSFAGDDARPDVNSTFVQPFVSFTTPDNWTFTLQTETSYNWETEEWSVPINAVASKLTRFGNQPVSLFAGLRYWAESPANGPEGFGFRAGVTYLFPK</sequence>
<gene>
    <name evidence="1" type="ORF">PEL8287_00005</name>
</gene>
<evidence type="ECO:0008006" key="3">
    <source>
        <dbReference type="Google" id="ProtNLM"/>
    </source>
</evidence>
<dbReference type="Proteomes" id="UP000193827">
    <property type="component" value="Unassembled WGS sequence"/>
</dbReference>
<protein>
    <recommendedName>
        <fullName evidence="3">MetA-pathway of phenol degradation</fullName>
    </recommendedName>
</protein>
<organism evidence="1 2">
    <name type="scientific">Roseovarius litorisediminis</name>
    <dbReference type="NCBI Taxonomy" id="1312363"/>
    <lineage>
        <taxon>Bacteria</taxon>
        <taxon>Pseudomonadati</taxon>
        <taxon>Pseudomonadota</taxon>
        <taxon>Alphaproteobacteria</taxon>
        <taxon>Rhodobacterales</taxon>
        <taxon>Roseobacteraceae</taxon>
        <taxon>Roseovarius</taxon>
    </lineage>
</organism>
<proteinExistence type="predicted"/>
<evidence type="ECO:0000313" key="1">
    <source>
        <dbReference type="EMBL" id="SLN09512.1"/>
    </source>
</evidence>
<dbReference type="EMBL" id="FWFL01000001">
    <property type="protein sequence ID" value="SLN09512.1"/>
    <property type="molecule type" value="Genomic_DNA"/>
</dbReference>